<organism evidence="2 3">
    <name type="scientific">Flaviaesturariibacter flavus</name>
    <dbReference type="NCBI Taxonomy" id="2502780"/>
    <lineage>
        <taxon>Bacteria</taxon>
        <taxon>Pseudomonadati</taxon>
        <taxon>Bacteroidota</taxon>
        <taxon>Chitinophagia</taxon>
        <taxon>Chitinophagales</taxon>
        <taxon>Chitinophagaceae</taxon>
        <taxon>Flaviaestuariibacter</taxon>
    </lineage>
</organism>
<keyword evidence="1" id="KW-0732">Signal</keyword>
<evidence type="ECO:0008006" key="4">
    <source>
        <dbReference type="Google" id="ProtNLM"/>
    </source>
</evidence>
<dbReference type="OrthoDB" id="945117at2"/>
<dbReference type="InterPro" id="IPR036709">
    <property type="entry name" value="Autotransporte_beta_dom_sf"/>
</dbReference>
<dbReference type="EMBL" id="SJZI01000042">
    <property type="protein sequence ID" value="TCJ14069.1"/>
    <property type="molecule type" value="Genomic_DNA"/>
</dbReference>
<evidence type="ECO:0000256" key="1">
    <source>
        <dbReference type="SAM" id="SignalP"/>
    </source>
</evidence>
<comment type="caution">
    <text evidence="2">The sequence shown here is derived from an EMBL/GenBank/DDBJ whole genome shotgun (WGS) entry which is preliminary data.</text>
</comment>
<feature type="signal peptide" evidence="1">
    <location>
        <begin position="1"/>
        <end position="19"/>
    </location>
</feature>
<dbReference type="SUPFAM" id="SSF56925">
    <property type="entry name" value="OMPA-like"/>
    <property type="match status" value="1"/>
</dbReference>
<dbReference type="Proteomes" id="UP000295334">
    <property type="component" value="Unassembled WGS sequence"/>
</dbReference>
<dbReference type="InterPro" id="IPR011250">
    <property type="entry name" value="OMP/PagP_B-barrel"/>
</dbReference>
<feature type="chain" id="PRO_5020807110" description="Outer membrane protein beta-barrel domain-containing protein" evidence="1">
    <location>
        <begin position="20"/>
        <end position="216"/>
    </location>
</feature>
<gene>
    <name evidence="2" type="ORF">EPD60_08635</name>
</gene>
<dbReference type="Gene3D" id="2.40.128.130">
    <property type="entry name" value="Autotransporter beta-domain"/>
    <property type="match status" value="1"/>
</dbReference>
<evidence type="ECO:0000313" key="3">
    <source>
        <dbReference type="Proteomes" id="UP000295334"/>
    </source>
</evidence>
<name>A0A4R1BAT1_9BACT</name>
<sequence length="216" mass="23069">MKKFLFVALGLSAHTLLHAQGRGQVMLGGSISYENTDQTSVNSFNNITQNRKVLLATPRVAYFVSDRIAVGIEVGIENIKSTARSEPPNTFTVRSNGLSAGVFVRPYWQLGKGFSVFGHAGVSYTKASIKTKFYNDPETEVGKGSGANVSVYPGVNYTFRRLMIEIGLQDLLSFSSLDVDNKSQTTGAPAGNTKTTGISLGGNMSIAAGIHVLIGK</sequence>
<reference evidence="2 3" key="1">
    <citation type="submission" date="2019-03" db="EMBL/GenBank/DDBJ databases">
        <authorList>
            <person name="Kim M.K.M."/>
        </authorList>
    </citation>
    <scope>NUCLEOTIDE SEQUENCE [LARGE SCALE GENOMIC DNA]</scope>
    <source>
        <strain evidence="2 3">17J68-12</strain>
    </source>
</reference>
<protein>
    <recommendedName>
        <fullName evidence="4">Outer membrane protein beta-barrel domain-containing protein</fullName>
    </recommendedName>
</protein>
<proteinExistence type="predicted"/>
<dbReference type="RefSeq" id="WP_131448829.1">
    <property type="nucleotide sequence ID" value="NZ_SJZI01000042.1"/>
</dbReference>
<keyword evidence="3" id="KW-1185">Reference proteome</keyword>
<accession>A0A4R1BAT1</accession>
<dbReference type="AlphaFoldDB" id="A0A4R1BAT1"/>
<evidence type="ECO:0000313" key="2">
    <source>
        <dbReference type="EMBL" id="TCJ14069.1"/>
    </source>
</evidence>